<proteinExistence type="inferred from homology"/>
<evidence type="ECO:0000256" key="3">
    <source>
        <dbReference type="ARBA" id="ARBA00023002"/>
    </source>
</evidence>
<evidence type="ECO:0000313" key="5">
    <source>
        <dbReference type="Proteomes" id="UP000193144"/>
    </source>
</evidence>
<evidence type="ECO:0000313" key="4">
    <source>
        <dbReference type="EMBL" id="ORY00891.1"/>
    </source>
</evidence>
<dbReference type="SUPFAM" id="SSF51735">
    <property type="entry name" value="NAD(P)-binding Rossmann-fold domains"/>
    <property type="match status" value="1"/>
</dbReference>
<dbReference type="CDD" id="cd05233">
    <property type="entry name" value="SDR_c"/>
    <property type="match status" value="1"/>
</dbReference>
<protein>
    <recommendedName>
        <fullName evidence="6">NAD(P)-binding protein</fullName>
    </recommendedName>
</protein>
<dbReference type="PANTHER" id="PTHR43618">
    <property type="entry name" value="7-ALPHA-HYDROXYSTEROID DEHYDROGENASE"/>
    <property type="match status" value="1"/>
</dbReference>
<dbReference type="Gene3D" id="3.40.50.720">
    <property type="entry name" value="NAD(P)-binding Rossmann-like Domain"/>
    <property type="match status" value="1"/>
</dbReference>
<dbReference type="PANTHER" id="PTHR43618:SF18">
    <property type="entry name" value="SHORT CHAIN DEHYDROGENASE_REDUCTASE FAMILY (AFU_ORTHOLOGUE AFUA_5G12480)"/>
    <property type="match status" value="1"/>
</dbReference>
<dbReference type="STRING" id="1231657.A0A1Y1YS94"/>
<reference evidence="4 5" key="1">
    <citation type="submission" date="2016-07" db="EMBL/GenBank/DDBJ databases">
        <title>Pervasive Adenine N6-methylation of Active Genes in Fungi.</title>
        <authorList>
            <consortium name="DOE Joint Genome Institute"/>
            <person name="Mondo S.J."/>
            <person name="Dannebaum R.O."/>
            <person name="Kuo R.C."/>
            <person name="Labutti K."/>
            <person name="Haridas S."/>
            <person name="Kuo A."/>
            <person name="Salamov A."/>
            <person name="Ahrendt S.R."/>
            <person name="Lipzen A."/>
            <person name="Sullivan W."/>
            <person name="Andreopoulos W.B."/>
            <person name="Clum A."/>
            <person name="Lindquist E."/>
            <person name="Daum C."/>
            <person name="Ramamoorthy G.K."/>
            <person name="Gryganskyi A."/>
            <person name="Culley D."/>
            <person name="Magnuson J.K."/>
            <person name="James T.Y."/>
            <person name="O'Malley M.A."/>
            <person name="Stajich J.E."/>
            <person name="Spatafora J.W."/>
            <person name="Visel A."/>
            <person name="Grigoriev I.V."/>
        </authorList>
    </citation>
    <scope>NUCLEOTIDE SEQUENCE [LARGE SCALE GENOMIC DNA]</scope>
    <source>
        <strain evidence="4 5">CBS 115471</strain>
    </source>
</reference>
<dbReference type="InterPro" id="IPR002347">
    <property type="entry name" value="SDR_fam"/>
</dbReference>
<gene>
    <name evidence="4" type="ORF">BCR34DRAFT_637727</name>
</gene>
<name>A0A1Y1YS94_9PLEO</name>
<dbReference type="GO" id="GO:0016491">
    <property type="term" value="F:oxidoreductase activity"/>
    <property type="evidence" value="ECO:0007669"/>
    <property type="project" value="UniProtKB-KW"/>
</dbReference>
<dbReference type="Proteomes" id="UP000193144">
    <property type="component" value="Unassembled WGS sequence"/>
</dbReference>
<dbReference type="OrthoDB" id="2898618at2759"/>
<evidence type="ECO:0000256" key="2">
    <source>
        <dbReference type="ARBA" id="ARBA00022857"/>
    </source>
</evidence>
<organism evidence="4 5">
    <name type="scientific">Clohesyomyces aquaticus</name>
    <dbReference type="NCBI Taxonomy" id="1231657"/>
    <lineage>
        <taxon>Eukaryota</taxon>
        <taxon>Fungi</taxon>
        <taxon>Dikarya</taxon>
        <taxon>Ascomycota</taxon>
        <taxon>Pezizomycotina</taxon>
        <taxon>Dothideomycetes</taxon>
        <taxon>Pleosporomycetidae</taxon>
        <taxon>Pleosporales</taxon>
        <taxon>Lindgomycetaceae</taxon>
        <taxon>Clohesyomyces</taxon>
    </lineage>
</organism>
<comment type="caution">
    <text evidence="4">The sequence shown here is derived from an EMBL/GenBank/DDBJ whole genome shotgun (WGS) entry which is preliminary data.</text>
</comment>
<keyword evidence="5" id="KW-1185">Reference proteome</keyword>
<dbReference type="InterPro" id="IPR036291">
    <property type="entry name" value="NAD(P)-bd_dom_sf"/>
</dbReference>
<keyword evidence="2" id="KW-0521">NADP</keyword>
<evidence type="ECO:0008006" key="6">
    <source>
        <dbReference type="Google" id="ProtNLM"/>
    </source>
</evidence>
<accession>A0A1Y1YS94</accession>
<dbReference type="EMBL" id="MCFA01000177">
    <property type="protein sequence ID" value="ORY00891.1"/>
    <property type="molecule type" value="Genomic_DNA"/>
</dbReference>
<evidence type="ECO:0000256" key="1">
    <source>
        <dbReference type="ARBA" id="ARBA00006484"/>
    </source>
</evidence>
<dbReference type="Pfam" id="PF13561">
    <property type="entry name" value="adh_short_C2"/>
    <property type="match status" value="1"/>
</dbReference>
<keyword evidence="3" id="KW-0560">Oxidoreductase</keyword>
<sequence>SGSLGSFQCQWHGLRRHWWWKWPWRHLGQWQSNSYLLRYILETISRDRCFLDLLPHPLRQRCDREQRHERPYNQPRPKRSLDHSLRDIIFAPITRLFHQPSNFSTNLIGAFNTFLSFLPLLEQGNIHPESRGKTDFIQSQFITITSMAGLARNENVSHMYAASKAGLIHLTKMLATGFANRGIRTNSICPGLYITEMTEVRGQADDCFPIDTPGSLPIEQHPMTRTGSAKDIAGAIIFLTSQAGAYVNGNILLSDGGAFSLQPATY</sequence>
<feature type="non-terminal residue" evidence="4">
    <location>
        <position position="266"/>
    </location>
</feature>
<comment type="similarity">
    <text evidence="1">Belongs to the short-chain dehydrogenases/reductases (SDR) family.</text>
</comment>
<feature type="non-terminal residue" evidence="4">
    <location>
        <position position="1"/>
    </location>
</feature>
<dbReference type="AlphaFoldDB" id="A0A1Y1YS94"/>
<dbReference type="InterPro" id="IPR052178">
    <property type="entry name" value="Sec_Metab_Biosynth_SDR"/>
</dbReference>
<dbReference type="PRINTS" id="PR00081">
    <property type="entry name" value="GDHRDH"/>
</dbReference>